<feature type="region of interest" description="Disordered" evidence="6">
    <location>
        <begin position="462"/>
        <end position="583"/>
    </location>
</feature>
<dbReference type="GO" id="GO:0005829">
    <property type="term" value="C:cytosol"/>
    <property type="evidence" value="ECO:0007669"/>
    <property type="project" value="UniProtKB-SubCell"/>
</dbReference>
<dbReference type="InterPro" id="IPR004020">
    <property type="entry name" value="DAPIN"/>
</dbReference>
<dbReference type="InParanoid" id="A0A673AUG1"/>
<dbReference type="SMART" id="SM01289">
    <property type="entry name" value="PYRIN"/>
    <property type="match status" value="3"/>
</dbReference>
<dbReference type="GO" id="GO:0006954">
    <property type="term" value="P:inflammatory response"/>
    <property type="evidence" value="ECO:0007669"/>
    <property type="project" value="UniProtKB-KW"/>
</dbReference>
<dbReference type="AlphaFoldDB" id="A0A673AUG1"/>
<feature type="compositionally biased region" description="Low complexity" evidence="6">
    <location>
        <begin position="489"/>
        <end position="510"/>
    </location>
</feature>
<dbReference type="GO" id="GO:0042981">
    <property type="term" value="P:regulation of apoptotic process"/>
    <property type="evidence" value="ECO:0007669"/>
    <property type="project" value="InterPro"/>
</dbReference>
<keyword evidence="3" id="KW-0399">Innate immunity</keyword>
<dbReference type="Ensembl" id="ENSSORT00005033883.1">
    <property type="protein sequence ID" value="ENSSORP00005032979.1"/>
    <property type="gene ID" value="ENSSORG00005015636.1"/>
</dbReference>
<dbReference type="SUPFAM" id="SSF47986">
    <property type="entry name" value="DEATH domain"/>
    <property type="match status" value="4"/>
</dbReference>
<dbReference type="PANTHER" id="PTHR46985">
    <property type="entry name" value="NACHT, LRR AND PYD DOMAINS-CONTAINING PROTEIN 1"/>
    <property type="match status" value="1"/>
</dbReference>
<feature type="domain" description="CARD" evidence="7">
    <location>
        <begin position="1"/>
        <end position="76"/>
    </location>
</feature>
<dbReference type="Gene3D" id="1.10.533.10">
    <property type="entry name" value="Death Domain, Fas"/>
    <property type="match status" value="4"/>
</dbReference>
<dbReference type="InterPro" id="IPR011029">
    <property type="entry name" value="DEATH-like_dom_sf"/>
</dbReference>
<feature type="compositionally biased region" description="Polar residues" evidence="6">
    <location>
        <begin position="522"/>
        <end position="554"/>
    </location>
</feature>
<evidence type="ECO:0000256" key="6">
    <source>
        <dbReference type="SAM" id="MobiDB-lite"/>
    </source>
</evidence>
<sequence>MSAIAILRRKKRRIQWILSADPHLFIQKLLQEHVITHHEHRNLKQNKTSRVLVIRVLNLIVTKGETMCRRFLELLRTDEDLKAAFPGLQEKLRDYVDPETQDERHKMNLLSVLEKLKDEEFKEFKRRLKEKPMFRWSWLEKAERTDVVNEMTDSYGESGSLMKTRGILEDMNRSGLVWRLTEIYSEPGGEGGPKTQTPEESKKMNLLSVLEELKDEDFKLFKRRLYEDPTFRWSRLEKTERTDVVDLMMDVYGGSRSRITTRAVLDHMNRTDLVQRLTEIYSQPGGEGGPKTQTPEKVIYRSTRKTKIQRPVVTLEAFSRSVAFRQASSIHHSMLPYLSHLPSKSRSTNMERILQDFLDSLTQDQFDEFKQHLKDRDVFMRESNLETASRRKTVKIMFQMCGASRAMEETRRVLNKMGRTDLVQRLSKLCSTLEGPSAADLPTPSQTSSFWSRQYTPIRFYPHSSTQGPSTSIGFTQGWFTSDPFTPGPSTSNPSASDPSPSESSIPSPSKLDPSIPGPCTSDPSIPGLTTSDLSIPGPSTSDLSIPGTCTSHPSIPGLTTSDMSTPSPTPSDMSTLGPSTSDRNLRVCEDVTEDCVDEDDEMNPHGTEKQQLVCTEAQAGPSDWEEFTPEDSAESGTTMYRFRCPRSGSFHCTRTGLVFVVHKEAGLQYRTVQWDEDLLESASRTPAGPLFSIECPDNAVRQLHFPHCEDRTW</sequence>
<feature type="domain" description="FIIND" evidence="9">
    <location>
        <begin position="621"/>
        <end position="714"/>
    </location>
</feature>
<keyword evidence="4" id="KW-0391">Immunity</keyword>
<dbReference type="InterPro" id="IPR025307">
    <property type="entry name" value="FIIND_dom"/>
</dbReference>
<evidence type="ECO:0000256" key="4">
    <source>
        <dbReference type="ARBA" id="ARBA00022859"/>
    </source>
</evidence>
<dbReference type="InterPro" id="IPR001315">
    <property type="entry name" value="CARD"/>
</dbReference>
<evidence type="ECO:0000256" key="2">
    <source>
        <dbReference type="ARBA" id="ARBA00022490"/>
    </source>
</evidence>
<reference evidence="10" key="1">
    <citation type="submission" date="2019-06" db="EMBL/GenBank/DDBJ databases">
        <authorList>
            <consortium name="Wellcome Sanger Institute Data Sharing"/>
        </authorList>
    </citation>
    <scope>NUCLEOTIDE SEQUENCE [LARGE SCALE GENOMIC DNA]</scope>
</reference>
<dbReference type="PROSITE" id="PS51830">
    <property type="entry name" value="FIIND"/>
    <property type="match status" value="1"/>
</dbReference>
<dbReference type="InterPro" id="IPR051249">
    <property type="entry name" value="NLRP_Inflammasome"/>
</dbReference>
<comment type="subcellular location">
    <subcellularLocation>
        <location evidence="1">Cytoplasm</location>
        <location evidence="1">Cytosol</location>
    </subcellularLocation>
</comment>
<accession>A0A673AUG1</accession>
<proteinExistence type="predicted"/>
<keyword evidence="2" id="KW-0963">Cytoplasm</keyword>
<evidence type="ECO:0000256" key="1">
    <source>
        <dbReference type="ARBA" id="ARBA00004514"/>
    </source>
</evidence>
<evidence type="ECO:0000256" key="5">
    <source>
        <dbReference type="ARBA" id="ARBA00023198"/>
    </source>
</evidence>
<evidence type="ECO:0008006" key="12">
    <source>
        <dbReference type="Google" id="ProtNLM"/>
    </source>
</evidence>
<feature type="compositionally biased region" description="Polar residues" evidence="6">
    <location>
        <begin position="463"/>
        <end position="484"/>
    </location>
</feature>
<dbReference type="PROSITE" id="PS50824">
    <property type="entry name" value="DAPIN"/>
    <property type="match status" value="3"/>
</dbReference>
<feature type="compositionally biased region" description="Low complexity" evidence="6">
    <location>
        <begin position="560"/>
        <end position="576"/>
    </location>
</feature>
<gene>
    <name evidence="10" type="primary">LOC115411301</name>
</gene>
<dbReference type="Pfam" id="PF13553">
    <property type="entry name" value="FIIND"/>
    <property type="match status" value="1"/>
</dbReference>
<feature type="domain" description="Pyrin" evidence="8">
    <location>
        <begin position="101"/>
        <end position="186"/>
    </location>
</feature>
<reference evidence="10" key="3">
    <citation type="submission" date="2025-09" db="UniProtKB">
        <authorList>
            <consortium name="Ensembl"/>
        </authorList>
    </citation>
    <scope>IDENTIFICATION</scope>
</reference>
<reference evidence="10" key="2">
    <citation type="submission" date="2025-08" db="UniProtKB">
        <authorList>
            <consortium name="Ensembl"/>
        </authorList>
    </citation>
    <scope>IDENTIFICATION</scope>
</reference>
<dbReference type="GO" id="GO:0045087">
    <property type="term" value="P:innate immune response"/>
    <property type="evidence" value="ECO:0007669"/>
    <property type="project" value="UniProtKB-KW"/>
</dbReference>
<feature type="domain" description="Pyrin" evidence="8">
    <location>
        <begin position="196"/>
        <end position="283"/>
    </location>
</feature>
<dbReference type="CDD" id="cd01671">
    <property type="entry name" value="CARD"/>
    <property type="match status" value="1"/>
</dbReference>
<feature type="domain" description="Pyrin" evidence="8">
    <location>
        <begin position="334"/>
        <end position="432"/>
    </location>
</feature>
<evidence type="ECO:0000313" key="11">
    <source>
        <dbReference type="Proteomes" id="UP000472271"/>
    </source>
</evidence>
<dbReference type="PANTHER" id="PTHR46985:SF2">
    <property type="entry name" value="APOPTOSIS-ASSOCIATED SPECK-LIKE PROTEIN CONTAINING A CARD"/>
    <property type="match status" value="1"/>
</dbReference>
<keyword evidence="5" id="KW-0395">Inflammatory response</keyword>
<dbReference type="Proteomes" id="UP000472271">
    <property type="component" value="Chromosome 20"/>
</dbReference>
<name>A0A673AUG1_9TELE</name>
<dbReference type="PROSITE" id="PS50209">
    <property type="entry name" value="CARD"/>
    <property type="match status" value="1"/>
</dbReference>
<evidence type="ECO:0000259" key="8">
    <source>
        <dbReference type="PROSITE" id="PS50824"/>
    </source>
</evidence>
<dbReference type="Pfam" id="PF02758">
    <property type="entry name" value="PYRIN"/>
    <property type="match status" value="3"/>
</dbReference>
<keyword evidence="11" id="KW-1185">Reference proteome</keyword>
<evidence type="ECO:0000256" key="3">
    <source>
        <dbReference type="ARBA" id="ARBA00022588"/>
    </source>
</evidence>
<organism evidence="10 11">
    <name type="scientific">Sphaeramia orbicularis</name>
    <name type="common">orbiculate cardinalfish</name>
    <dbReference type="NCBI Taxonomy" id="375764"/>
    <lineage>
        <taxon>Eukaryota</taxon>
        <taxon>Metazoa</taxon>
        <taxon>Chordata</taxon>
        <taxon>Craniata</taxon>
        <taxon>Vertebrata</taxon>
        <taxon>Euteleostomi</taxon>
        <taxon>Actinopterygii</taxon>
        <taxon>Neopterygii</taxon>
        <taxon>Teleostei</taxon>
        <taxon>Neoteleostei</taxon>
        <taxon>Acanthomorphata</taxon>
        <taxon>Gobiaria</taxon>
        <taxon>Kurtiformes</taxon>
        <taxon>Apogonoidei</taxon>
        <taxon>Apogonidae</taxon>
        <taxon>Apogoninae</taxon>
        <taxon>Sphaeramia</taxon>
    </lineage>
</organism>
<evidence type="ECO:0000313" key="10">
    <source>
        <dbReference type="Ensembl" id="ENSSORP00005032979.1"/>
    </source>
</evidence>
<evidence type="ECO:0000259" key="9">
    <source>
        <dbReference type="PROSITE" id="PS51830"/>
    </source>
</evidence>
<evidence type="ECO:0000259" key="7">
    <source>
        <dbReference type="PROSITE" id="PS50209"/>
    </source>
</evidence>
<protein>
    <recommendedName>
        <fullName evidence="12">CARD domain-containing protein</fullName>
    </recommendedName>
</protein>